<keyword evidence="1" id="KW-1185">Reference proteome</keyword>
<reference evidence="2" key="1">
    <citation type="submission" date="2025-08" db="UniProtKB">
        <authorList>
            <consortium name="RefSeq"/>
        </authorList>
    </citation>
    <scope>IDENTIFICATION</scope>
    <source>
        <tissue evidence="2">Testes</tissue>
    </source>
</reference>
<dbReference type="InterPro" id="IPR052787">
    <property type="entry name" value="MAVS"/>
</dbReference>
<dbReference type="Proteomes" id="UP000694865">
    <property type="component" value="Unplaced"/>
</dbReference>
<proteinExistence type="predicted"/>
<evidence type="ECO:0000313" key="1">
    <source>
        <dbReference type="Proteomes" id="UP000694865"/>
    </source>
</evidence>
<dbReference type="PANTHER" id="PTHR21446">
    <property type="entry name" value="DUF3504 DOMAIN-CONTAINING PROTEIN"/>
    <property type="match status" value="1"/>
</dbReference>
<dbReference type="PANTHER" id="PTHR21446:SF13">
    <property type="entry name" value="DUF3504 DOMAIN-CONTAINING PROTEIN"/>
    <property type="match status" value="1"/>
</dbReference>
<gene>
    <name evidence="2" type="primary">LOC102803907</name>
</gene>
<dbReference type="GeneID" id="102803907"/>
<evidence type="ECO:0000313" key="2">
    <source>
        <dbReference type="RefSeq" id="XP_006823669.1"/>
    </source>
</evidence>
<accession>A0ABM0MUH8</accession>
<name>A0ABM0MUH8_SACKO</name>
<protein>
    <submittedName>
        <fullName evidence="2">Uncharacterized protein LOC102803907</fullName>
    </submittedName>
</protein>
<dbReference type="RefSeq" id="XP_006823669.1">
    <property type="nucleotide sequence ID" value="XM_006823606.1"/>
</dbReference>
<organism evidence="1 2">
    <name type="scientific">Saccoglossus kowalevskii</name>
    <name type="common">Acorn worm</name>
    <dbReference type="NCBI Taxonomy" id="10224"/>
    <lineage>
        <taxon>Eukaryota</taxon>
        <taxon>Metazoa</taxon>
        <taxon>Hemichordata</taxon>
        <taxon>Enteropneusta</taxon>
        <taxon>Harrimaniidae</taxon>
        <taxon>Saccoglossus</taxon>
    </lineage>
</organism>
<dbReference type="InterPro" id="IPR011010">
    <property type="entry name" value="DNA_brk_join_enz"/>
</dbReference>
<sequence length="227" mass="26196">MDTHAREFMEFHHTLDGVMKSIDRRGIGVIKRQAEPYTDDDENKLWDKVFSIESATNLSYAVYFYVCKVFALRAVDEHSNLTAEQFVQGSDNQADYIEFNGIPCKNNQGLYYSRKIPYKNVRQYGDPSNTRCVQLLKRYLQCIPPKGPFYRRPLTSSGGLKFSKQKIGVTAATSLYEKGFDEQLIKERTGHRSDDGLRTYKRTSRNKIVSDALQPPVPKAKYFSHRN</sequence>
<dbReference type="SUPFAM" id="SSF56349">
    <property type="entry name" value="DNA breaking-rejoining enzymes"/>
    <property type="match status" value="1"/>
</dbReference>